<accession>A0A0F6YNQ8</accession>
<keyword evidence="2" id="KW-1185">Reference proteome</keyword>
<name>A0A0F6YNQ8_9CAUD</name>
<reference evidence="1 2" key="1">
    <citation type="submission" date="2015-04" db="EMBL/GenBank/DDBJ databases">
        <authorList>
            <person name="Schouten J.T."/>
            <person name="Crockett J.T."/>
            <person name="Hodson T.S."/>
            <person name="Hyde J.R."/>
            <person name="Smith T.A."/>
            <person name="Merrill B.D."/>
            <person name="Crook M.B."/>
            <person name="Griffitts J.S."/>
            <person name="Burnett S.H."/>
            <person name="Grose J.H."/>
            <person name="Breakwell D.P."/>
        </authorList>
    </citation>
    <scope>NUCLEOTIDE SEQUENCE [LARGE SCALE GENOMIC DNA]</scope>
</reference>
<dbReference type="Proteomes" id="UP000221947">
    <property type="component" value="Segment"/>
</dbReference>
<protein>
    <submittedName>
        <fullName evidence="1">Uncharacterized protein</fullName>
    </submittedName>
</protein>
<proteinExistence type="predicted"/>
<sequence>MKRYELRVKFYARSVDDETFHYVMDHMRHGHFEYSYGRNINNQFDTMEFVFRGLSEQGVETMKEWWRALNLEGGNFTTVETYG</sequence>
<evidence type="ECO:0000313" key="1">
    <source>
        <dbReference type="EMBL" id="AKF12806.1"/>
    </source>
</evidence>
<organism evidence="1 2">
    <name type="scientific">Sinorhizobium phage phiM7</name>
    <dbReference type="NCBI Taxonomy" id="1647403"/>
    <lineage>
        <taxon>Viruses</taxon>
        <taxon>Duplodnaviria</taxon>
        <taxon>Heunggongvirae</taxon>
        <taxon>Uroviricota</taxon>
        <taxon>Caudoviricetes</taxon>
        <taxon>Emdodecavirus</taxon>
        <taxon>Emdodecavirus M7</taxon>
    </lineage>
</organism>
<evidence type="ECO:0000313" key="2">
    <source>
        <dbReference type="Proteomes" id="UP000221947"/>
    </source>
</evidence>
<gene>
    <name evidence="1" type="ORF">PHIM7_261</name>
</gene>
<dbReference type="EMBL" id="KR052480">
    <property type="protein sequence ID" value="AKF12806.1"/>
    <property type="molecule type" value="Genomic_DNA"/>
</dbReference>